<organism evidence="1 2">
    <name type="scientific">Caerostris darwini</name>
    <dbReference type="NCBI Taxonomy" id="1538125"/>
    <lineage>
        <taxon>Eukaryota</taxon>
        <taxon>Metazoa</taxon>
        <taxon>Ecdysozoa</taxon>
        <taxon>Arthropoda</taxon>
        <taxon>Chelicerata</taxon>
        <taxon>Arachnida</taxon>
        <taxon>Araneae</taxon>
        <taxon>Araneomorphae</taxon>
        <taxon>Entelegynae</taxon>
        <taxon>Araneoidea</taxon>
        <taxon>Araneidae</taxon>
        <taxon>Caerostris</taxon>
    </lineage>
</organism>
<evidence type="ECO:0000313" key="2">
    <source>
        <dbReference type="Proteomes" id="UP001054837"/>
    </source>
</evidence>
<protein>
    <submittedName>
        <fullName evidence="1">Uncharacterized protein</fullName>
    </submittedName>
</protein>
<reference evidence="1 2" key="1">
    <citation type="submission" date="2021-06" db="EMBL/GenBank/DDBJ databases">
        <title>Caerostris darwini draft genome.</title>
        <authorList>
            <person name="Kono N."/>
            <person name="Arakawa K."/>
        </authorList>
    </citation>
    <scope>NUCLEOTIDE SEQUENCE [LARGE SCALE GENOMIC DNA]</scope>
</reference>
<accession>A0AAV4MG71</accession>
<sequence>MGNATTYRKRCLKYGGRVITFIRNRVYPQVIRRGMADEHFFPGRLQNKVMIPFPCFICLHPLSTPGTCCLIWEMCVLTSGLSIKHNLHL</sequence>
<dbReference type="AlphaFoldDB" id="A0AAV4MG71"/>
<keyword evidence="2" id="KW-1185">Reference proteome</keyword>
<dbReference type="Proteomes" id="UP001054837">
    <property type="component" value="Unassembled WGS sequence"/>
</dbReference>
<dbReference type="EMBL" id="BPLQ01000453">
    <property type="protein sequence ID" value="GIX71499.1"/>
    <property type="molecule type" value="Genomic_DNA"/>
</dbReference>
<comment type="caution">
    <text evidence="1">The sequence shown here is derived from an EMBL/GenBank/DDBJ whole genome shotgun (WGS) entry which is preliminary data.</text>
</comment>
<evidence type="ECO:0000313" key="1">
    <source>
        <dbReference type="EMBL" id="GIX71499.1"/>
    </source>
</evidence>
<name>A0AAV4MG71_9ARAC</name>
<proteinExistence type="predicted"/>
<gene>
    <name evidence="1" type="ORF">CDAR_196171</name>
</gene>